<evidence type="ECO:0000256" key="1">
    <source>
        <dbReference type="ARBA" id="ARBA00004141"/>
    </source>
</evidence>
<feature type="transmembrane region" description="Helical" evidence="6">
    <location>
        <begin position="37"/>
        <end position="57"/>
    </location>
</feature>
<evidence type="ECO:0000256" key="5">
    <source>
        <dbReference type="ARBA" id="ARBA00023136"/>
    </source>
</evidence>
<dbReference type="STRING" id="3075.A0A087SRD6"/>
<feature type="transmembrane region" description="Helical" evidence="6">
    <location>
        <begin position="81"/>
        <end position="104"/>
    </location>
</feature>
<dbReference type="AlphaFoldDB" id="A0A087SRD6"/>
<dbReference type="GO" id="GO:0016020">
    <property type="term" value="C:membrane"/>
    <property type="evidence" value="ECO:0007669"/>
    <property type="project" value="UniProtKB-SubCell"/>
</dbReference>
<dbReference type="InterPro" id="IPR000326">
    <property type="entry name" value="PAP2/HPO"/>
</dbReference>
<dbReference type="GO" id="GO:0046839">
    <property type="term" value="P:phospholipid dephosphorylation"/>
    <property type="evidence" value="ECO:0007669"/>
    <property type="project" value="TreeGrafter"/>
</dbReference>
<feature type="transmembrane region" description="Helical" evidence="6">
    <location>
        <begin position="201"/>
        <end position="218"/>
    </location>
</feature>
<keyword evidence="3 6" id="KW-0812">Transmembrane</keyword>
<dbReference type="OrthoDB" id="10030083at2759"/>
<feature type="transmembrane region" description="Helical" evidence="6">
    <location>
        <begin position="272"/>
        <end position="290"/>
    </location>
</feature>
<dbReference type="InterPro" id="IPR043216">
    <property type="entry name" value="PAP-like"/>
</dbReference>
<evidence type="ECO:0000259" key="7">
    <source>
        <dbReference type="SMART" id="SM00014"/>
    </source>
</evidence>
<dbReference type="RefSeq" id="XP_011401304.1">
    <property type="nucleotide sequence ID" value="XM_011403002.1"/>
</dbReference>
<feature type="domain" description="Phosphatidic acid phosphatase type 2/haloperoxidase" evidence="7">
    <location>
        <begin position="118"/>
        <end position="289"/>
    </location>
</feature>
<evidence type="ECO:0000256" key="2">
    <source>
        <dbReference type="ARBA" id="ARBA00008816"/>
    </source>
</evidence>
<dbReference type="KEGG" id="apro:F751_1569"/>
<evidence type="ECO:0000256" key="6">
    <source>
        <dbReference type="SAM" id="Phobius"/>
    </source>
</evidence>
<accession>A0A087SRD6</accession>
<keyword evidence="5 6" id="KW-0472">Membrane</keyword>
<organism evidence="8 9">
    <name type="scientific">Auxenochlorella protothecoides</name>
    <name type="common">Green microalga</name>
    <name type="synonym">Chlorella protothecoides</name>
    <dbReference type="NCBI Taxonomy" id="3075"/>
    <lineage>
        <taxon>Eukaryota</taxon>
        <taxon>Viridiplantae</taxon>
        <taxon>Chlorophyta</taxon>
        <taxon>core chlorophytes</taxon>
        <taxon>Trebouxiophyceae</taxon>
        <taxon>Chlorellales</taxon>
        <taxon>Chlorellaceae</taxon>
        <taxon>Auxenochlorella</taxon>
    </lineage>
</organism>
<feature type="transmembrane region" description="Helical" evidence="6">
    <location>
        <begin position="239"/>
        <end position="260"/>
    </location>
</feature>
<dbReference type="SUPFAM" id="SSF48317">
    <property type="entry name" value="Acid phosphatase/Vanadium-dependent haloperoxidase"/>
    <property type="match status" value="1"/>
</dbReference>
<dbReference type="Pfam" id="PF01569">
    <property type="entry name" value="PAP2"/>
    <property type="match status" value="1"/>
</dbReference>
<evidence type="ECO:0000256" key="4">
    <source>
        <dbReference type="ARBA" id="ARBA00022989"/>
    </source>
</evidence>
<dbReference type="PANTHER" id="PTHR10165:SF35">
    <property type="entry name" value="RE23632P"/>
    <property type="match status" value="1"/>
</dbReference>
<evidence type="ECO:0000313" key="9">
    <source>
        <dbReference type="Proteomes" id="UP000028924"/>
    </source>
</evidence>
<keyword evidence="9" id="KW-1185">Reference proteome</keyword>
<dbReference type="InterPro" id="IPR036938">
    <property type="entry name" value="PAP2/HPO_sf"/>
</dbReference>
<proteinExistence type="inferred from homology"/>
<dbReference type="SMART" id="SM00014">
    <property type="entry name" value="acidPPc"/>
    <property type="match status" value="1"/>
</dbReference>
<sequence length="322" mass="34955">MRDPRQLSLQISDREETSKVRGDGHLTWAGVLRAQDWGTIIINVLLIIALIITVRVADEPRQRPFSLYDATISYPHNPDSIPYWVAVLVPFLCLLISIAAGEAWRVGGRPGVKRATASILHLVLDGIFAFVVTAQVTQVGKVLVGRLRPDFLARCNPTAPAQLTVQWGLAASANPACDSPLTADELRDGHYSFPSGHSSTAFVFAVYSVGYGIWVLYHRDRVTRLEVMRRGVGHRLTDALVAALGLLWLLAQLSFAWGVAISRVIDYRHHPADVVGGALLGTSFAVLYITRCVGRLAYVTTAIAIEAGDFVPGSDDGAPPTP</sequence>
<comment type="subcellular location">
    <subcellularLocation>
        <location evidence="1">Membrane</location>
        <topology evidence="1">Multi-pass membrane protein</topology>
    </subcellularLocation>
</comment>
<dbReference type="GO" id="GO:0008195">
    <property type="term" value="F:phosphatidate phosphatase activity"/>
    <property type="evidence" value="ECO:0007669"/>
    <property type="project" value="TreeGrafter"/>
</dbReference>
<evidence type="ECO:0000313" key="8">
    <source>
        <dbReference type="EMBL" id="KFM28290.1"/>
    </source>
</evidence>
<protein>
    <submittedName>
        <fullName evidence="8">Phosphatidate phosphatase PPAPDC1B</fullName>
    </submittedName>
</protein>
<dbReference type="Proteomes" id="UP000028924">
    <property type="component" value="Unassembled WGS sequence"/>
</dbReference>
<dbReference type="PANTHER" id="PTHR10165">
    <property type="entry name" value="LIPID PHOSPHATE PHOSPHATASE"/>
    <property type="match status" value="1"/>
</dbReference>
<dbReference type="GO" id="GO:0006644">
    <property type="term" value="P:phospholipid metabolic process"/>
    <property type="evidence" value="ECO:0007669"/>
    <property type="project" value="InterPro"/>
</dbReference>
<name>A0A087SRD6_AUXPR</name>
<dbReference type="Gene3D" id="1.20.144.10">
    <property type="entry name" value="Phosphatidic acid phosphatase type 2/haloperoxidase"/>
    <property type="match status" value="1"/>
</dbReference>
<dbReference type="eggNOG" id="KOG3030">
    <property type="taxonomic scope" value="Eukaryota"/>
</dbReference>
<comment type="similarity">
    <text evidence="2">Belongs to the PA-phosphatase related phosphoesterase family.</text>
</comment>
<keyword evidence="4 6" id="KW-1133">Transmembrane helix</keyword>
<feature type="transmembrane region" description="Helical" evidence="6">
    <location>
        <begin position="116"/>
        <end position="136"/>
    </location>
</feature>
<evidence type="ECO:0000256" key="3">
    <source>
        <dbReference type="ARBA" id="ARBA00022692"/>
    </source>
</evidence>
<reference evidence="8 9" key="1">
    <citation type="journal article" date="2014" name="BMC Genomics">
        <title>Oil accumulation mechanisms of the oleaginous microalga Chlorella protothecoides revealed through its genome, transcriptomes, and proteomes.</title>
        <authorList>
            <person name="Gao C."/>
            <person name="Wang Y."/>
            <person name="Shen Y."/>
            <person name="Yan D."/>
            <person name="He X."/>
            <person name="Dai J."/>
            <person name="Wu Q."/>
        </authorList>
    </citation>
    <scope>NUCLEOTIDE SEQUENCE [LARGE SCALE GENOMIC DNA]</scope>
    <source>
        <strain evidence="8 9">0710</strain>
    </source>
</reference>
<dbReference type="GeneID" id="23612960"/>
<dbReference type="EMBL" id="KL662166">
    <property type="protein sequence ID" value="KFM28290.1"/>
    <property type="molecule type" value="Genomic_DNA"/>
</dbReference>
<gene>
    <name evidence="8" type="ORF">F751_1569</name>
</gene>